<dbReference type="GO" id="GO:0006612">
    <property type="term" value="P:protein targeting to membrane"/>
    <property type="evidence" value="ECO:0007669"/>
    <property type="project" value="TreeGrafter"/>
</dbReference>
<name>A0A1Y1JRG3_PLAGO</name>
<dbReference type="Proteomes" id="UP000195521">
    <property type="component" value="Unassembled WGS sequence"/>
</dbReference>
<feature type="transmembrane region" description="Helical" evidence="12">
    <location>
        <begin position="234"/>
        <end position="259"/>
    </location>
</feature>
<dbReference type="InterPro" id="IPR001594">
    <property type="entry name" value="Palmitoyltrfase_DHHC"/>
</dbReference>
<proteinExistence type="predicted"/>
<evidence type="ECO:0000256" key="3">
    <source>
        <dbReference type="ARBA" id="ARBA00022679"/>
    </source>
</evidence>
<dbReference type="GO" id="GO:0005783">
    <property type="term" value="C:endoplasmic reticulum"/>
    <property type="evidence" value="ECO:0007669"/>
    <property type="project" value="TreeGrafter"/>
</dbReference>
<dbReference type="GO" id="GO:0019706">
    <property type="term" value="F:protein-cysteine S-palmitoyltransferase activity"/>
    <property type="evidence" value="ECO:0007669"/>
    <property type="project" value="UniProtKB-EC"/>
</dbReference>
<keyword evidence="15" id="KW-1185">Reference proteome</keyword>
<feature type="region of interest" description="Disordered" evidence="11">
    <location>
        <begin position="546"/>
        <end position="631"/>
    </location>
</feature>
<dbReference type="OMA" id="ETKINCF"/>
<evidence type="ECO:0000256" key="7">
    <source>
        <dbReference type="ARBA" id="ARBA00023139"/>
    </source>
</evidence>
<dbReference type="GO" id="GO:0005794">
    <property type="term" value="C:Golgi apparatus"/>
    <property type="evidence" value="ECO:0007669"/>
    <property type="project" value="TreeGrafter"/>
</dbReference>
<sequence>MKIFKRNKTLERANFDKINNVQIYGENKIHCKGFFVSGPAFLTVISSFLMILIPVAIFHAFTSTWLFEKDIYYVTFLNLFFFTLTIYTFFKTSFMDPGIIPRQKSVLNIYDVIIEQYRETQPPRQKEVLINGNFYKLKYCYTCNIYRGIRTVHCSICDNCVEKFDHHCPWVGNCIGTRNYKYFVYFVFNLYILICITLGASIYKLTICINSLSDEGYNTEKIFIHIWRMATDSIILIIYTVLTLWFVIGLLCYHIYTIVTNQTTYEQIKTFYQNDNPFNIGVLNNIKEILFTKTRPSYINFVDPELQIVDKNSSHHVLTFSDKAISIDIPNDEDLFNDSKTKEKGKCSINEFKFSDNKLTKKGNDHHSYLMNDAKSRNKSYNIKKTIRKEKSFEEYDITKLNNISNKAIEKATHFKYDKNRNSKLSKIKLSSIKKKNSYAEELSNDFEEINQYTQKRIINLDNTLGSLLIKNDLSSTSSTNNDVYSDIYNESRASYVGDEMNTEELYEYQDDDIIGLNPKRMTNNNNYIIVIKNWKKENENWKNNLPKNSLCRSGLSRSSLVKNSEGKSSISKIGLGKNGLSKNGLSKNGPSKNSPSKNSPSKNGPGKNGPGKNCPSKNSLSKNAKGANDPCIQVEDSKKIRRKQIKYETKINCFSNLIHVKKKLEQPIQYKKRFPFMRKFKSKVETYYVVRYANLNKKDFSAYCHHTTAFQEMNKVEQMNKMKKRNYLKKLFSRKRRSDNNGYIKKGKIKIFSTAKHSNWHGGYDNRDECDACIKNGNNDYSVNMHEDEKILMSKRKKKMMELQKDVIISIYNYKPKEKKQKSEERERESEHGANNAKGGKMENFEKEENFQLCERGKRKNNQEEEQYFSEKNDHEFNVDASAKHEEESQKKLDLKLTAYYLPGIDKVELENFSKICEMRYTKMYKWKYKKMHKRILRKERIKLLYRSHKNIHLYDNNKNYYFGESTNIHNNNNVILKQYLGTNLYLTKVKKRNKFDNLKLLNYLIHKHKQDKDRSDTKKKSKASKFFYFFTSFALIINCIHIPSSNDNDA</sequence>
<evidence type="ECO:0000259" key="13">
    <source>
        <dbReference type="Pfam" id="PF01529"/>
    </source>
</evidence>
<feature type="transmembrane region" description="Helical" evidence="12">
    <location>
        <begin position="34"/>
        <end position="59"/>
    </location>
</feature>
<dbReference type="Pfam" id="PF01529">
    <property type="entry name" value="DHHC"/>
    <property type="match status" value="1"/>
</dbReference>
<keyword evidence="7" id="KW-0564">Palmitate</keyword>
<evidence type="ECO:0000313" key="15">
    <source>
        <dbReference type="Proteomes" id="UP000195521"/>
    </source>
</evidence>
<feature type="domain" description="Palmitoyltransferase DHHC" evidence="13">
    <location>
        <begin position="134"/>
        <end position="269"/>
    </location>
</feature>
<dbReference type="EC" id="2.3.1.225" evidence="2"/>
<gene>
    <name evidence="14" type="ORF">PGO_142260</name>
</gene>
<evidence type="ECO:0000256" key="6">
    <source>
        <dbReference type="ARBA" id="ARBA00023136"/>
    </source>
</evidence>
<dbReference type="OrthoDB" id="4096362at2759"/>
<dbReference type="InterPro" id="IPR039859">
    <property type="entry name" value="PFA4/ZDH16/20/ERF2-like"/>
</dbReference>
<evidence type="ECO:0000256" key="12">
    <source>
        <dbReference type="SAM" id="Phobius"/>
    </source>
</evidence>
<dbReference type="AlphaFoldDB" id="A0A1Y1JRG3"/>
<accession>A0A1Y1JRG3</accession>
<comment type="subcellular location">
    <subcellularLocation>
        <location evidence="1">Endomembrane system</location>
        <topology evidence="1">Multi-pass membrane protein</topology>
    </subcellularLocation>
</comment>
<dbReference type="EMBL" id="BDQF01000015">
    <property type="protein sequence ID" value="GAW83432.1"/>
    <property type="molecule type" value="Genomic_DNA"/>
</dbReference>
<keyword evidence="9" id="KW-0012">Acyltransferase</keyword>
<feature type="compositionally biased region" description="Basic and acidic residues" evidence="11">
    <location>
        <begin position="822"/>
        <end position="833"/>
    </location>
</feature>
<reference evidence="15" key="1">
    <citation type="submission" date="2017-04" db="EMBL/GenBank/DDBJ databases">
        <title>Plasmodium gonderi genome.</title>
        <authorList>
            <person name="Arisue N."/>
            <person name="Honma H."/>
            <person name="Kawai S."/>
            <person name="Tougan T."/>
            <person name="Tanabe K."/>
            <person name="Horii T."/>
        </authorList>
    </citation>
    <scope>NUCLEOTIDE SEQUENCE [LARGE SCALE GENOMIC DNA]</scope>
    <source>
        <strain evidence="15">ATCC 30045</strain>
    </source>
</reference>
<keyword evidence="5 12" id="KW-1133">Transmembrane helix</keyword>
<evidence type="ECO:0000256" key="4">
    <source>
        <dbReference type="ARBA" id="ARBA00022692"/>
    </source>
</evidence>
<comment type="catalytic activity">
    <reaction evidence="10">
        <text>L-cysteinyl-[protein] + hexadecanoyl-CoA = S-hexadecanoyl-L-cysteinyl-[protein] + CoA</text>
        <dbReference type="Rhea" id="RHEA:36683"/>
        <dbReference type="Rhea" id="RHEA-COMP:10131"/>
        <dbReference type="Rhea" id="RHEA-COMP:11032"/>
        <dbReference type="ChEBI" id="CHEBI:29950"/>
        <dbReference type="ChEBI" id="CHEBI:57287"/>
        <dbReference type="ChEBI" id="CHEBI:57379"/>
        <dbReference type="ChEBI" id="CHEBI:74151"/>
        <dbReference type="EC" id="2.3.1.225"/>
    </reaction>
</comment>
<keyword evidence="3 14" id="KW-0808">Transferase</keyword>
<evidence type="ECO:0000256" key="11">
    <source>
        <dbReference type="SAM" id="MobiDB-lite"/>
    </source>
</evidence>
<dbReference type="PANTHER" id="PTHR22883:SF43">
    <property type="entry name" value="PALMITOYLTRANSFERASE APP"/>
    <property type="match status" value="1"/>
</dbReference>
<feature type="transmembrane region" description="Helical" evidence="12">
    <location>
        <begin position="1028"/>
        <end position="1046"/>
    </location>
</feature>
<evidence type="ECO:0000256" key="1">
    <source>
        <dbReference type="ARBA" id="ARBA00004127"/>
    </source>
</evidence>
<dbReference type="RefSeq" id="XP_028546021.1">
    <property type="nucleotide sequence ID" value="XM_028690220.1"/>
</dbReference>
<dbReference type="PROSITE" id="PS50216">
    <property type="entry name" value="DHHC"/>
    <property type="match status" value="1"/>
</dbReference>
<dbReference type="PANTHER" id="PTHR22883">
    <property type="entry name" value="ZINC FINGER DHHC DOMAIN CONTAINING PROTEIN"/>
    <property type="match status" value="1"/>
</dbReference>
<evidence type="ECO:0000256" key="5">
    <source>
        <dbReference type="ARBA" id="ARBA00022989"/>
    </source>
</evidence>
<feature type="compositionally biased region" description="Low complexity" evidence="11">
    <location>
        <begin position="572"/>
        <end position="619"/>
    </location>
</feature>
<evidence type="ECO:0000256" key="10">
    <source>
        <dbReference type="ARBA" id="ARBA00048048"/>
    </source>
</evidence>
<comment type="caution">
    <text evidence="14">The sequence shown here is derived from an EMBL/GenBank/DDBJ whole genome shotgun (WGS) entry which is preliminary data.</text>
</comment>
<feature type="region of interest" description="Disordered" evidence="11">
    <location>
        <begin position="818"/>
        <end position="843"/>
    </location>
</feature>
<keyword evidence="8" id="KW-0449">Lipoprotein</keyword>
<organism evidence="14 15">
    <name type="scientific">Plasmodium gonderi</name>
    <dbReference type="NCBI Taxonomy" id="77519"/>
    <lineage>
        <taxon>Eukaryota</taxon>
        <taxon>Sar</taxon>
        <taxon>Alveolata</taxon>
        <taxon>Apicomplexa</taxon>
        <taxon>Aconoidasida</taxon>
        <taxon>Haemosporida</taxon>
        <taxon>Plasmodiidae</taxon>
        <taxon>Plasmodium</taxon>
        <taxon>Plasmodium (Plasmodium)</taxon>
    </lineage>
</organism>
<feature type="compositionally biased region" description="Low complexity" evidence="11">
    <location>
        <begin position="546"/>
        <end position="561"/>
    </location>
</feature>
<feature type="transmembrane region" description="Helical" evidence="12">
    <location>
        <begin position="71"/>
        <end position="90"/>
    </location>
</feature>
<protein>
    <recommendedName>
        <fullName evidence="2">protein S-acyltransferase</fullName>
        <ecNumber evidence="2">2.3.1.225</ecNumber>
    </recommendedName>
</protein>
<feature type="transmembrane region" description="Helical" evidence="12">
    <location>
        <begin position="182"/>
        <end position="203"/>
    </location>
</feature>
<dbReference type="GeneID" id="39750175"/>
<keyword evidence="6 12" id="KW-0472">Membrane</keyword>
<evidence type="ECO:0000256" key="8">
    <source>
        <dbReference type="ARBA" id="ARBA00023288"/>
    </source>
</evidence>
<evidence type="ECO:0000256" key="9">
    <source>
        <dbReference type="ARBA" id="ARBA00023315"/>
    </source>
</evidence>
<evidence type="ECO:0000313" key="14">
    <source>
        <dbReference type="EMBL" id="GAW83432.1"/>
    </source>
</evidence>
<keyword evidence="4 12" id="KW-0812">Transmembrane</keyword>
<evidence type="ECO:0000256" key="2">
    <source>
        <dbReference type="ARBA" id="ARBA00012210"/>
    </source>
</evidence>